<dbReference type="InterPro" id="IPR050426">
    <property type="entry name" value="Glycosyltransferase_28"/>
</dbReference>
<dbReference type="Gene3D" id="3.40.50.2000">
    <property type="entry name" value="Glycogen Phosphorylase B"/>
    <property type="match status" value="2"/>
</dbReference>
<comment type="caution">
    <text evidence="3">The sequence shown here is derived from an EMBL/GenBank/DDBJ whole genome shotgun (WGS) entry which is preliminary data.</text>
</comment>
<name>A0A927YQF6_9FIRM</name>
<evidence type="ECO:0000313" key="4">
    <source>
        <dbReference type="Proteomes" id="UP000766246"/>
    </source>
</evidence>
<dbReference type="SUPFAM" id="SSF53756">
    <property type="entry name" value="UDP-Glycosyltransferase/glycogen phosphorylase"/>
    <property type="match status" value="1"/>
</dbReference>
<dbReference type="GO" id="GO:0033072">
    <property type="term" value="P:vancomycin biosynthetic process"/>
    <property type="evidence" value="ECO:0007669"/>
    <property type="project" value="UniProtKB-ARBA"/>
</dbReference>
<evidence type="ECO:0000259" key="1">
    <source>
        <dbReference type="Pfam" id="PF03033"/>
    </source>
</evidence>
<dbReference type="FunFam" id="3.40.50.2000:FF:000009">
    <property type="entry name" value="Sterol 3-beta-glucosyltransferase UGT80A2"/>
    <property type="match status" value="1"/>
</dbReference>
<dbReference type="InterPro" id="IPR004276">
    <property type="entry name" value="GlycoTrans_28_N"/>
</dbReference>
<dbReference type="AlphaFoldDB" id="A0A927YQF6"/>
<protein>
    <submittedName>
        <fullName evidence="3">Glycosyltransferase family 1 protein</fullName>
    </submittedName>
</protein>
<gene>
    <name evidence="3" type="ORF">E7272_06065</name>
</gene>
<dbReference type="GO" id="GO:0005975">
    <property type="term" value="P:carbohydrate metabolic process"/>
    <property type="evidence" value="ECO:0007669"/>
    <property type="project" value="InterPro"/>
</dbReference>
<accession>A0A927YQF6</accession>
<dbReference type="CDD" id="cd03784">
    <property type="entry name" value="GT1_Gtf-like"/>
    <property type="match status" value="1"/>
</dbReference>
<dbReference type="PANTHER" id="PTHR48050">
    <property type="entry name" value="STEROL 3-BETA-GLUCOSYLTRANSFERASE"/>
    <property type="match status" value="1"/>
</dbReference>
<sequence>MKTIIFTMGTRGDIQPYIYLARALKKNGHDVKLGSHPCWRKLIEESGISFLPVGPDIDIEMEAAVIRGKSSNAALSMLKTMNFIFKIIQNSTNEIYEACKGNDLIIVSHSQMGAVEAEALNIPTVNVTLQIEMIPEKKKPQTLINKVIGGLIGKQINKPYNKIRKVYGLKAMRVGDSLMSQKLDLIPISKFVVTRSPYWEDQHILTGYWFEEEEEYSPSEELTAFLKSGEKPVLLALGAMSFEDKAETDKLDMFVKAFQKAGCRAIIQGFQKSLEEYKLPETMMSVGSVPHSWLFKQCSFVIHHCGFGTSAATMIYGIPSIPVPHVLDQMGFAMQLRNLNVATEPLKAKELTEENIYNSIVQMQDTYDEKSKNAMEISDKIRTEDGLSETVQLIESVI</sequence>
<feature type="domain" description="Glycosyltransferase family 28 N-terminal" evidence="1">
    <location>
        <begin position="4"/>
        <end position="94"/>
    </location>
</feature>
<dbReference type="Pfam" id="PF03033">
    <property type="entry name" value="Glyco_transf_28"/>
    <property type="match status" value="1"/>
</dbReference>
<feature type="domain" description="Erythromycin biosynthesis protein CIII-like C-terminal" evidence="2">
    <location>
        <begin position="277"/>
        <end position="378"/>
    </location>
</feature>
<organism evidence="3 4">
    <name type="scientific">Pseudobutyrivibrio ruminis</name>
    <dbReference type="NCBI Taxonomy" id="46206"/>
    <lineage>
        <taxon>Bacteria</taxon>
        <taxon>Bacillati</taxon>
        <taxon>Bacillota</taxon>
        <taxon>Clostridia</taxon>
        <taxon>Lachnospirales</taxon>
        <taxon>Lachnospiraceae</taxon>
        <taxon>Pseudobutyrivibrio</taxon>
    </lineage>
</organism>
<dbReference type="EMBL" id="SVER01000012">
    <property type="protein sequence ID" value="MBE5919396.1"/>
    <property type="molecule type" value="Genomic_DNA"/>
</dbReference>
<proteinExistence type="predicted"/>
<reference evidence="3" key="1">
    <citation type="submission" date="2019-04" db="EMBL/GenBank/DDBJ databases">
        <title>Evolution of Biomass-Degrading Anaerobic Consortia Revealed by Metagenomics.</title>
        <authorList>
            <person name="Peng X."/>
        </authorList>
    </citation>
    <scope>NUCLEOTIDE SEQUENCE</scope>
    <source>
        <strain evidence="3">SIG311</strain>
    </source>
</reference>
<evidence type="ECO:0000313" key="3">
    <source>
        <dbReference type="EMBL" id="MBE5919396.1"/>
    </source>
</evidence>
<dbReference type="InterPro" id="IPR010610">
    <property type="entry name" value="EryCIII-like_C"/>
</dbReference>
<dbReference type="PANTHER" id="PTHR48050:SF13">
    <property type="entry name" value="STEROL 3-BETA-GLUCOSYLTRANSFERASE UGT80A2"/>
    <property type="match status" value="1"/>
</dbReference>
<dbReference type="GO" id="GO:0016758">
    <property type="term" value="F:hexosyltransferase activity"/>
    <property type="evidence" value="ECO:0007669"/>
    <property type="project" value="InterPro"/>
</dbReference>
<dbReference type="Proteomes" id="UP000766246">
    <property type="component" value="Unassembled WGS sequence"/>
</dbReference>
<dbReference type="Pfam" id="PF06722">
    <property type="entry name" value="EryCIII-like_C"/>
    <property type="match status" value="1"/>
</dbReference>
<dbReference type="GO" id="GO:0008194">
    <property type="term" value="F:UDP-glycosyltransferase activity"/>
    <property type="evidence" value="ECO:0007669"/>
    <property type="project" value="InterPro"/>
</dbReference>
<evidence type="ECO:0000259" key="2">
    <source>
        <dbReference type="Pfam" id="PF06722"/>
    </source>
</evidence>
<dbReference type="InterPro" id="IPR002213">
    <property type="entry name" value="UDP_glucos_trans"/>
</dbReference>